<dbReference type="Proteomes" id="UP000199170">
    <property type="component" value="Unassembled WGS sequence"/>
</dbReference>
<keyword evidence="2" id="KW-1185">Reference proteome</keyword>
<evidence type="ECO:0000313" key="2">
    <source>
        <dbReference type="Proteomes" id="UP000199170"/>
    </source>
</evidence>
<proteinExistence type="predicted"/>
<protein>
    <submittedName>
        <fullName evidence="1">Uncharacterized protein</fullName>
    </submittedName>
</protein>
<accession>A0A1H3FA93</accession>
<dbReference type="OrthoDB" id="295069at2157"/>
<dbReference type="AlphaFoldDB" id="A0A1H3FA93"/>
<organism evidence="1 2">
    <name type="scientific">Halobellus clavatus</name>
    <dbReference type="NCBI Taxonomy" id="660517"/>
    <lineage>
        <taxon>Archaea</taxon>
        <taxon>Methanobacteriati</taxon>
        <taxon>Methanobacteriota</taxon>
        <taxon>Stenosarchaea group</taxon>
        <taxon>Halobacteria</taxon>
        <taxon>Halobacteriales</taxon>
        <taxon>Haloferacaceae</taxon>
        <taxon>Halobellus</taxon>
    </lineage>
</organism>
<name>A0A1H3FA93_9EURY</name>
<reference evidence="2" key="1">
    <citation type="submission" date="2016-10" db="EMBL/GenBank/DDBJ databases">
        <authorList>
            <person name="Varghese N."/>
            <person name="Submissions S."/>
        </authorList>
    </citation>
    <scope>NUCLEOTIDE SEQUENCE [LARGE SCALE GENOMIC DNA]</scope>
    <source>
        <strain evidence="2">CGMCC 1.10118</strain>
    </source>
</reference>
<sequence>MVVPELEACPNCGNPDVYCYSNDIDIIERDIEKYCSECETGFDLEAAVSG</sequence>
<evidence type="ECO:0000313" key="1">
    <source>
        <dbReference type="EMBL" id="SDX87892.1"/>
    </source>
</evidence>
<dbReference type="EMBL" id="FNPB01000003">
    <property type="protein sequence ID" value="SDX87892.1"/>
    <property type="molecule type" value="Genomic_DNA"/>
</dbReference>
<dbReference type="RefSeq" id="WP_175454580.1">
    <property type="nucleotide sequence ID" value="NZ_FNPB01000003.1"/>
</dbReference>
<gene>
    <name evidence="1" type="ORF">SAMN04487946_103264</name>
</gene>